<feature type="domain" description="DUF547" evidence="2">
    <location>
        <begin position="247"/>
        <end position="358"/>
    </location>
</feature>
<dbReference type="EMBL" id="JAGKQM010002224">
    <property type="protein sequence ID" value="KAH0849980.1"/>
    <property type="molecule type" value="Genomic_DNA"/>
</dbReference>
<feature type="region of interest" description="Disordered" evidence="1">
    <location>
        <begin position="79"/>
        <end position="98"/>
    </location>
</feature>
<evidence type="ECO:0008006" key="6">
    <source>
        <dbReference type="Google" id="ProtNLM"/>
    </source>
</evidence>
<keyword evidence="5" id="KW-1185">Reference proteome</keyword>
<dbReference type="InterPro" id="IPR025757">
    <property type="entry name" value="MIP1_Leuzipper"/>
</dbReference>
<evidence type="ECO:0000259" key="2">
    <source>
        <dbReference type="Pfam" id="PF04784"/>
    </source>
</evidence>
<protein>
    <recommendedName>
        <fullName evidence="6">Ternary complex factor MIP1 leucine-zipper domain-containing protein</fullName>
    </recommendedName>
</protein>
<reference evidence="4 5" key="1">
    <citation type="submission" date="2021-05" db="EMBL/GenBank/DDBJ databases">
        <title>Genome Assembly of Synthetic Allotetraploid Brassica napus Reveals Homoeologous Exchanges between Subgenomes.</title>
        <authorList>
            <person name="Davis J.T."/>
        </authorList>
    </citation>
    <scope>NUCLEOTIDE SEQUENCE [LARGE SCALE GENOMIC DNA]</scope>
    <source>
        <strain evidence="5">cv. Da-Ae</strain>
        <tissue evidence="4">Seedling</tissue>
    </source>
</reference>
<feature type="compositionally biased region" description="Low complexity" evidence="1">
    <location>
        <begin position="154"/>
        <end position="169"/>
    </location>
</feature>
<organism evidence="4 5">
    <name type="scientific">Brassica napus</name>
    <name type="common">Rape</name>
    <dbReference type="NCBI Taxonomy" id="3708"/>
    <lineage>
        <taxon>Eukaryota</taxon>
        <taxon>Viridiplantae</taxon>
        <taxon>Streptophyta</taxon>
        <taxon>Embryophyta</taxon>
        <taxon>Tracheophyta</taxon>
        <taxon>Spermatophyta</taxon>
        <taxon>Magnoliopsida</taxon>
        <taxon>eudicotyledons</taxon>
        <taxon>Gunneridae</taxon>
        <taxon>Pentapetalae</taxon>
        <taxon>rosids</taxon>
        <taxon>malvids</taxon>
        <taxon>Brassicales</taxon>
        <taxon>Brassicaceae</taxon>
        <taxon>Brassiceae</taxon>
        <taxon>Brassica</taxon>
    </lineage>
</organism>
<dbReference type="PANTHER" id="PTHR23054:SF18">
    <property type="entry name" value="TERNARY COMPLEX FACTOR MIP1, LEUCINE-ZIPPER"/>
    <property type="match status" value="1"/>
</dbReference>
<accession>A0ABQ7X207</accession>
<dbReference type="PANTHER" id="PTHR23054">
    <property type="entry name" value="TERNARY COMPLEX FACTOR MIP1, LEUCINE-ZIPPER-RELATED"/>
    <property type="match status" value="1"/>
</dbReference>
<proteinExistence type="predicted"/>
<comment type="caution">
    <text evidence="4">The sequence shown here is derived from an EMBL/GenBank/DDBJ whole genome shotgun (WGS) entry which is preliminary data.</text>
</comment>
<sequence>MRAQSPCSQVDQLETRLEDQFKALGYGTASSYMLTETNDIPMPMQATDLIKEIALLEMEVVHLEHYLLSLYRKAFDQQITPNSESKKPKSPSVLTTPTRRLDFCEEPCTTDPLLDDGRDRVDPVFTVATPSVQHLRRHQTSCLKEWSSVNHRLSSSPNSSLSSSAFSPSDQYDTSSPGLGNSSSLDNSFHVEGEKDFSGQCSNIVEVLCIHRDSKKANELVSRFEINMMNDEGRRTLISRLEEVDPSKLKHEEKLAFWINVHNALGDACKLSFFEPINLGRHITLVGHTISAEATQSSILGCKMSHPGQKFKAGGDERLAAYAINHLLHFSLTSGTHSDPPVRVYTPKRIKQELETSNELNRSIPESSIQCLKGCRSKSRKAIDWNPPSFTFRYLILREAAK</sequence>
<name>A0ABQ7X207_BRANA</name>
<dbReference type="InterPro" id="IPR006869">
    <property type="entry name" value="DUF547"/>
</dbReference>
<evidence type="ECO:0000256" key="1">
    <source>
        <dbReference type="SAM" id="MobiDB-lite"/>
    </source>
</evidence>
<evidence type="ECO:0000313" key="4">
    <source>
        <dbReference type="EMBL" id="KAH0849980.1"/>
    </source>
</evidence>
<gene>
    <name evidence="4" type="ORF">HID58_095917</name>
</gene>
<dbReference type="Proteomes" id="UP000824890">
    <property type="component" value="Unassembled WGS sequence"/>
</dbReference>
<dbReference type="Pfam" id="PF14389">
    <property type="entry name" value="Lzipper-MIP1"/>
    <property type="match status" value="1"/>
</dbReference>
<feature type="compositionally biased region" description="Polar residues" evidence="1">
    <location>
        <begin position="170"/>
        <end position="185"/>
    </location>
</feature>
<evidence type="ECO:0000259" key="3">
    <source>
        <dbReference type="Pfam" id="PF14389"/>
    </source>
</evidence>
<evidence type="ECO:0000313" key="5">
    <source>
        <dbReference type="Proteomes" id="UP000824890"/>
    </source>
</evidence>
<feature type="region of interest" description="Disordered" evidence="1">
    <location>
        <begin position="154"/>
        <end position="185"/>
    </location>
</feature>
<dbReference type="Pfam" id="PF04784">
    <property type="entry name" value="DUF547"/>
    <property type="match status" value="1"/>
</dbReference>
<feature type="domain" description="Ternary complex factor MIP1 leucine-zipper" evidence="3">
    <location>
        <begin position="10"/>
        <end position="77"/>
    </location>
</feature>